<sequence>MMYFLLVLIAALLLPSVEPILVSANSVPLENQSPSSDQYLESLEKSVAGIFQKVAYGTTSTTKRSIPDNYVPTLTTVATLPLTTERFTQSENANQKIRNFGIDRDHALPTSAPNADILKSNSNPSYPNPNRHHNR</sequence>
<reference evidence="3" key="2">
    <citation type="submission" date="2015-06" db="UniProtKB">
        <authorList>
            <consortium name="EnsemblMetazoa"/>
        </authorList>
    </citation>
    <scope>IDENTIFICATION</scope>
</reference>
<dbReference type="HOGENOM" id="CLU_1890971_0_0_1"/>
<evidence type="ECO:0000313" key="3">
    <source>
        <dbReference type="EnsemblMetazoa" id="MESCA009420-PA"/>
    </source>
</evidence>
<dbReference type="AlphaFoldDB" id="T1GZW2"/>
<feature type="region of interest" description="Disordered" evidence="1">
    <location>
        <begin position="99"/>
        <end position="135"/>
    </location>
</feature>
<feature type="compositionally biased region" description="Low complexity" evidence="1">
    <location>
        <begin position="120"/>
        <end position="129"/>
    </location>
</feature>
<evidence type="ECO:0000256" key="2">
    <source>
        <dbReference type="SAM" id="SignalP"/>
    </source>
</evidence>
<feature type="chain" id="PRO_5004577270" evidence="2">
    <location>
        <begin position="20"/>
        <end position="135"/>
    </location>
</feature>
<dbReference type="EMBL" id="CAQQ02039400">
    <property type="status" value="NOT_ANNOTATED_CDS"/>
    <property type="molecule type" value="Genomic_DNA"/>
</dbReference>
<dbReference type="Proteomes" id="UP000015102">
    <property type="component" value="Unassembled WGS sequence"/>
</dbReference>
<proteinExistence type="predicted"/>
<keyword evidence="2" id="KW-0732">Signal</keyword>
<dbReference type="EnsemblMetazoa" id="MESCA009420-RA">
    <property type="protein sequence ID" value="MESCA009420-PA"/>
    <property type="gene ID" value="MESCA009420"/>
</dbReference>
<evidence type="ECO:0000256" key="1">
    <source>
        <dbReference type="SAM" id="MobiDB-lite"/>
    </source>
</evidence>
<protein>
    <submittedName>
        <fullName evidence="3">Uncharacterized protein</fullName>
    </submittedName>
</protein>
<reference evidence="4" key="1">
    <citation type="submission" date="2013-02" db="EMBL/GenBank/DDBJ databases">
        <authorList>
            <person name="Hughes D."/>
        </authorList>
    </citation>
    <scope>NUCLEOTIDE SEQUENCE</scope>
    <source>
        <strain>Durham</strain>
        <strain evidence="4">NC isolate 2 -- Noor lab</strain>
    </source>
</reference>
<organism evidence="3 4">
    <name type="scientific">Megaselia scalaris</name>
    <name type="common">Humpbacked fly</name>
    <name type="synonym">Phora scalaris</name>
    <dbReference type="NCBI Taxonomy" id="36166"/>
    <lineage>
        <taxon>Eukaryota</taxon>
        <taxon>Metazoa</taxon>
        <taxon>Ecdysozoa</taxon>
        <taxon>Arthropoda</taxon>
        <taxon>Hexapoda</taxon>
        <taxon>Insecta</taxon>
        <taxon>Pterygota</taxon>
        <taxon>Neoptera</taxon>
        <taxon>Endopterygota</taxon>
        <taxon>Diptera</taxon>
        <taxon>Brachycera</taxon>
        <taxon>Muscomorpha</taxon>
        <taxon>Platypezoidea</taxon>
        <taxon>Phoridae</taxon>
        <taxon>Megaseliini</taxon>
        <taxon>Megaselia</taxon>
    </lineage>
</organism>
<name>T1GZW2_MEGSC</name>
<keyword evidence="4" id="KW-1185">Reference proteome</keyword>
<accession>T1GZW2</accession>
<evidence type="ECO:0000313" key="4">
    <source>
        <dbReference type="Proteomes" id="UP000015102"/>
    </source>
</evidence>
<feature type="signal peptide" evidence="2">
    <location>
        <begin position="1"/>
        <end position="19"/>
    </location>
</feature>